<evidence type="ECO:0000256" key="5">
    <source>
        <dbReference type="ARBA" id="ARBA00006824"/>
    </source>
</evidence>
<dbReference type="GO" id="GO:0046982">
    <property type="term" value="F:protein heterodimerization activity"/>
    <property type="evidence" value="ECO:0007669"/>
    <property type="project" value="InterPro"/>
</dbReference>
<dbReference type="CDD" id="cd22911">
    <property type="entry name" value="HFD_H3"/>
    <property type="match status" value="1"/>
</dbReference>
<protein>
    <recommendedName>
        <fullName evidence="8">Histone H3</fullName>
    </recommendedName>
</protein>
<evidence type="ECO:0000313" key="22">
    <source>
        <dbReference type="Proteomes" id="UP000030752"/>
    </source>
</evidence>
<dbReference type="eggNOG" id="KOG1944">
    <property type="taxonomic scope" value="Eukaryota"/>
</dbReference>
<dbReference type="PROSITE" id="PS00959">
    <property type="entry name" value="HISTONE_H3_2"/>
    <property type="match status" value="1"/>
</dbReference>
<dbReference type="HOGENOM" id="CLU_897198_0_0_1"/>
<evidence type="ECO:0000256" key="15">
    <source>
        <dbReference type="ARBA" id="ARBA00023136"/>
    </source>
</evidence>
<evidence type="ECO:0000256" key="16">
    <source>
        <dbReference type="ARBA" id="ARBA00023242"/>
    </source>
</evidence>
<comment type="function">
    <text evidence="1">Core component of nucleosome. Nucleosomes wrap and compact DNA into chromatin, limiting DNA accessibility to the cellular machineries which require DNA as a template. Histones thereby play a central role in transcription regulation, DNA repair, DNA replication and chromosomal stability. DNA accessibility is regulated via a complex set of post-translational modifications of histones, also called histone code, and nucleosome remodeling.</text>
</comment>
<dbReference type="eggNOG" id="KOG1745">
    <property type="taxonomic scope" value="Eukaryota"/>
</dbReference>
<evidence type="ECO:0000256" key="3">
    <source>
        <dbReference type="ARBA" id="ARBA00004141"/>
    </source>
</evidence>
<evidence type="ECO:0000256" key="9">
    <source>
        <dbReference type="ARBA" id="ARBA00022454"/>
    </source>
</evidence>
<dbReference type="STRING" id="1220924.W2RZS4"/>
<dbReference type="PRINTS" id="PR00622">
    <property type="entry name" value="HISTONEH3"/>
</dbReference>
<keyword evidence="17" id="KW-0544">Nucleosome core</keyword>
<comment type="similarity">
    <text evidence="5">Belongs to the peroxisomal membrane protein PXMP2/4 family.</text>
</comment>
<feature type="domain" description="Core Histone H2A/H2B/H3" evidence="20">
    <location>
        <begin position="44"/>
        <end position="131"/>
    </location>
</feature>
<dbReference type="GO" id="GO:0000786">
    <property type="term" value="C:nucleosome"/>
    <property type="evidence" value="ECO:0007669"/>
    <property type="project" value="UniProtKB-KW"/>
</dbReference>
<dbReference type="AlphaFoldDB" id="W2RZS4"/>
<keyword evidence="10" id="KW-0488">Methylation</keyword>
<dbReference type="InterPro" id="IPR007125">
    <property type="entry name" value="H2A/H2B/H3"/>
</dbReference>
<evidence type="ECO:0000256" key="2">
    <source>
        <dbReference type="ARBA" id="ARBA00004123"/>
    </source>
</evidence>
<evidence type="ECO:0000256" key="6">
    <source>
        <dbReference type="ARBA" id="ARBA00010343"/>
    </source>
</evidence>
<comment type="subunit">
    <text evidence="7">The nucleosome is a histone octamer containing two molecules each of H2A, H2B, H3 and H4 assembled in one H3-H4 heterotetramer and two H2A-H2B heterodimers. The octamer wraps approximately 147 bp of DNA.</text>
</comment>
<keyword evidence="11 19" id="KW-0812">Transmembrane</keyword>
<organism evidence="21 22">
    <name type="scientific">Cyphellophora europaea (strain CBS 101466)</name>
    <name type="common">Phialophora europaea</name>
    <dbReference type="NCBI Taxonomy" id="1220924"/>
    <lineage>
        <taxon>Eukaryota</taxon>
        <taxon>Fungi</taxon>
        <taxon>Dikarya</taxon>
        <taxon>Ascomycota</taxon>
        <taxon>Pezizomycotina</taxon>
        <taxon>Eurotiomycetes</taxon>
        <taxon>Chaetothyriomycetidae</taxon>
        <taxon>Chaetothyriales</taxon>
        <taxon>Cyphellophoraceae</taxon>
        <taxon>Cyphellophora</taxon>
    </lineage>
</organism>
<dbReference type="RefSeq" id="XP_008715703.1">
    <property type="nucleotide sequence ID" value="XM_008717481.1"/>
</dbReference>
<evidence type="ECO:0000256" key="14">
    <source>
        <dbReference type="ARBA" id="ARBA00023125"/>
    </source>
</evidence>
<keyword evidence="9" id="KW-0158">Chromosome</keyword>
<evidence type="ECO:0000256" key="18">
    <source>
        <dbReference type="SAM" id="MobiDB-lite"/>
    </source>
</evidence>
<evidence type="ECO:0000256" key="1">
    <source>
        <dbReference type="ARBA" id="ARBA00002001"/>
    </source>
</evidence>
<dbReference type="GO" id="GO:0030527">
    <property type="term" value="F:structural constituent of chromatin"/>
    <property type="evidence" value="ECO:0007669"/>
    <property type="project" value="InterPro"/>
</dbReference>
<dbReference type="SMART" id="SM00428">
    <property type="entry name" value="H3"/>
    <property type="match status" value="1"/>
</dbReference>
<gene>
    <name evidence="21" type="ORF">HMPREF1541_03129</name>
</gene>
<reference evidence="21 22" key="1">
    <citation type="submission" date="2013-03" db="EMBL/GenBank/DDBJ databases">
        <title>The Genome Sequence of Phialophora europaea CBS 101466.</title>
        <authorList>
            <consortium name="The Broad Institute Genomics Platform"/>
            <person name="Cuomo C."/>
            <person name="de Hoog S."/>
            <person name="Gorbushina A."/>
            <person name="Walker B."/>
            <person name="Young S.K."/>
            <person name="Zeng Q."/>
            <person name="Gargeya S."/>
            <person name="Fitzgerald M."/>
            <person name="Haas B."/>
            <person name="Abouelleil A."/>
            <person name="Allen A.W."/>
            <person name="Alvarado L."/>
            <person name="Arachchi H.M."/>
            <person name="Berlin A.M."/>
            <person name="Chapman S.B."/>
            <person name="Gainer-Dewar J."/>
            <person name="Goldberg J."/>
            <person name="Griggs A."/>
            <person name="Gujja S."/>
            <person name="Hansen M."/>
            <person name="Howarth C."/>
            <person name="Imamovic A."/>
            <person name="Ireland A."/>
            <person name="Larimer J."/>
            <person name="McCowan C."/>
            <person name="Murphy C."/>
            <person name="Pearson M."/>
            <person name="Poon T.W."/>
            <person name="Priest M."/>
            <person name="Roberts A."/>
            <person name="Saif S."/>
            <person name="Shea T."/>
            <person name="Sisk P."/>
            <person name="Sykes S."/>
            <person name="Wortman J."/>
            <person name="Nusbaum C."/>
            <person name="Birren B."/>
        </authorList>
    </citation>
    <scope>NUCLEOTIDE SEQUENCE [LARGE SCALE GENOMIC DNA]</scope>
    <source>
        <strain evidence="21 22">CBS 101466</strain>
    </source>
</reference>
<evidence type="ECO:0000256" key="13">
    <source>
        <dbReference type="ARBA" id="ARBA00022990"/>
    </source>
</evidence>
<dbReference type="EMBL" id="KB822719">
    <property type="protein sequence ID" value="ETN41194.1"/>
    <property type="molecule type" value="Genomic_DNA"/>
</dbReference>
<dbReference type="GO" id="GO:0003677">
    <property type="term" value="F:DNA binding"/>
    <property type="evidence" value="ECO:0007669"/>
    <property type="project" value="UniProtKB-KW"/>
</dbReference>
<dbReference type="InterPro" id="IPR007248">
    <property type="entry name" value="Mpv17_PMP22"/>
</dbReference>
<dbReference type="Gene3D" id="1.10.20.10">
    <property type="entry name" value="Histone, subunit A"/>
    <property type="match status" value="1"/>
</dbReference>
<dbReference type="Proteomes" id="UP000030752">
    <property type="component" value="Unassembled WGS sequence"/>
</dbReference>
<evidence type="ECO:0000256" key="8">
    <source>
        <dbReference type="ARBA" id="ARBA00020835"/>
    </source>
</evidence>
<keyword evidence="15 19" id="KW-0472">Membrane</keyword>
<dbReference type="GeneID" id="19970468"/>
<keyword evidence="14" id="KW-0238">DNA-binding</keyword>
<feature type="transmembrane region" description="Helical" evidence="19">
    <location>
        <begin position="242"/>
        <end position="260"/>
    </location>
</feature>
<dbReference type="OrthoDB" id="842664at2759"/>
<dbReference type="Pfam" id="PF00125">
    <property type="entry name" value="Histone"/>
    <property type="match status" value="1"/>
</dbReference>
<evidence type="ECO:0000256" key="7">
    <source>
        <dbReference type="ARBA" id="ARBA00011538"/>
    </source>
</evidence>
<dbReference type="GO" id="GO:0005634">
    <property type="term" value="C:nucleus"/>
    <property type="evidence" value="ECO:0007669"/>
    <property type="project" value="UniProtKB-SubCell"/>
</dbReference>
<dbReference type="InterPro" id="IPR009072">
    <property type="entry name" value="Histone-fold"/>
</dbReference>
<dbReference type="GO" id="GO:0016020">
    <property type="term" value="C:membrane"/>
    <property type="evidence" value="ECO:0007669"/>
    <property type="project" value="UniProtKB-SubCell"/>
</dbReference>
<dbReference type="SUPFAM" id="SSF47113">
    <property type="entry name" value="Histone-fold"/>
    <property type="match status" value="1"/>
</dbReference>
<keyword evidence="22" id="KW-1185">Reference proteome</keyword>
<keyword evidence="16" id="KW-0539">Nucleus</keyword>
<comment type="subcellular location">
    <subcellularLocation>
        <location evidence="4">Chromosome</location>
    </subcellularLocation>
    <subcellularLocation>
        <location evidence="3">Membrane</location>
        <topology evidence="3">Multi-pass membrane protein</topology>
    </subcellularLocation>
    <subcellularLocation>
        <location evidence="2">Nucleus</location>
    </subcellularLocation>
</comment>
<dbReference type="Pfam" id="PF04117">
    <property type="entry name" value="Mpv17_PMP22"/>
    <property type="match status" value="1"/>
</dbReference>
<feature type="transmembrane region" description="Helical" evidence="19">
    <location>
        <begin position="266"/>
        <end position="283"/>
    </location>
</feature>
<evidence type="ECO:0000256" key="17">
    <source>
        <dbReference type="ARBA" id="ARBA00023269"/>
    </source>
</evidence>
<proteinExistence type="inferred from homology"/>
<feature type="region of interest" description="Disordered" evidence="18">
    <location>
        <begin position="1"/>
        <end position="43"/>
    </location>
</feature>
<evidence type="ECO:0000256" key="4">
    <source>
        <dbReference type="ARBA" id="ARBA00004286"/>
    </source>
</evidence>
<name>W2RZS4_CYPE1</name>
<evidence type="ECO:0000256" key="10">
    <source>
        <dbReference type="ARBA" id="ARBA00022481"/>
    </source>
</evidence>
<dbReference type="VEuPathDB" id="FungiDB:HMPREF1541_03129"/>
<accession>W2RZS4</accession>
<sequence>MARTKQTARKSTGGKAPRKQLASKAARKSAPSTGGVKKPHRYKPGTVALREIRRYQKSTELLIRKLPFQRLVREIAQDFKSDLRFQSSAIGALQESVEAYLVSLFEDTNLCAIHAKRVTIQSKDIQLARRLRVQLCTTLVTYLAGDLLAQEIGGEDYDPIRTVRMLTIGSIASVPGYKWFLWLGNNFNYSSRAGSILVKVCVQQAVFTPVFNTYFFGMQAVLTGESPSGCIERIKAAVPVSMLNSLKIWPAVTAFSFAFISAQYRFMFSGIFAVCWQAYLSFLNRKEEKIERVGHHTGRALAQLNERKKD</sequence>
<keyword evidence="13" id="KW-0007">Acetylation</keyword>
<evidence type="ECO:0000313" key="21">
    <source>
        <dbReference type="EMBL" id="ETN41194.1"/>
    </source>
</evidence>
<dbReference type="PANTHER" id="PTHR11426">
    <property type="entry name" value="HISTONE H3"/>
    <property type="match status" value="1"/>
</dbReference>
<comment type="similarity">
    <text evidence="6">Belongs to the histone H3 family.</text>
</comment>
<dbReference type="InterPro" id="IPR000164">
    <property type="entry name" value="Histone_H3/CENP-A"/>
</dbReference>
<evidence type="ECO:0000259" key="20">
    <source>
        <dbReference type="Pfam" id="PF00125"/>
    </source>
</evidence>
<dbReference type="FunFam" id="1.10.20.10:FF:000010">
    <property type="entry name" value="Histone H3"/>
    <property type="match status" value="1"/>
</dbReference>
<dbReference type="PROSITE" id="PS00322">
    <property type="entry name" value="HISTONE_H3_1"/>
    <property type="match status" value="1"/>
</dbReference>
<keyword evidence="12 19" id="KW-1133">Transmembrane helix</keyword>
<evidence type="ECO:0000256" key="19">
    <source>
        <dbReference type="SAM" id="Phobius"/>
    </source>
</evidence>
<dbReference type="InParanoid" id="W2RZS4"/>
<evidence type="ECO:0000256" key="11">
    <source>
        <dbReference type="ARBA" id="ARBA00022692"/>
    </source>
</evidence>
<evidence type="ECO:0000256" key="12">
    <source>
        <dbReference type="ARBA" id="ARBA00022989"/>
    </source>
</evidence>